<keyword evidence="3" id="KW-0813">Transport</keyword>
<dbReference type="PANTHER" id="PTHR30472:SF24">
    <property type="entry name" value="FERRIC ENTEROBACTIN TRANSPORT SYSTEM PERMEASE PROTEIN FEPG"/>
    <property type="match status" value="1"/>
</dbReference>
<name>A0ABX8CAC1_9ACTN</name>
<keyword evidence="10" id="KW-1185">Reference proteome</keyword>
<dbReference type="PANTHER" id="PTHR30472">
    <property type="entry name" value="FERRIC ENTEROBACTIN TRANSPORT SYSTEM PERMEASE PROTEIN"/>
    <property type="match status" value="1"/>
</dbReference>
<dbReference type="Pfam" id="PF01032">
    <property type="entry name" value="FecCD"/>
    <property type="match status" value="1"/>
</dbReference>
<keyword evidence="5 8" id="KW-0812">Transmembrane</keyword>
<comment type="similarity">
    <text evidence="2">Belongs to the binding-protein-dependent transport system permease family. FecCD subfamily.</text>
</comment>
<keyword evidence="7 8" id="KW-0472">Membrane</keyword>
<feature type="transmembrane region" description="Helical" evidence="8">
    <location>
        <begin position="83"/>
        <end position="104"/>
    </location>
</feature>
<evidence type="ECO:0000256" key="7">
    <source>
        <dbReference type="ARBA" id="ARBA00023136"/>
    </source>
</evidence>
<evidence type="ECO:0000256" key="8">
    <source>
        <dbReference type="SAM" id="Phobius"/>
    </source>
</evidence>
<accession>A0ABX8CAC1</accession>
<evidence type="ECO:0000256" key="6">
    <source>
        <dbReference type="ARBA" id="ARBA00022989"/>
    </source>
</evidence>
<organism evidence="9 10">
    <name type="scientific">Nocardiopsis akebiae</name>
    <dbReference type="NCBI Taxonomy" id="2831968"/>
    <lineage>
        <taxon>Bacteria</taxon>
        <taxon>Bacillati</taxon>
        <taxon>Actinomycetota</taxon>
        <taxon>Actinomycetes</taxon>
        <taxon>Streptosporangiales</taxon>
        <taxon>Nocardiopsidaceae</taxon>
        <taxon>Nocardiopsis</taxon>
    </lineage>
</organism>
<evidence type="ECO:0000256" key="2">
    <source>
        <dbReference type="ARBA" id="ARBA00007935"/>
    </source>
</evidence>
<feature type="transmembrane region" description="Helical" evidence="8">
    <location>
        <begin position="257"/>
        <end position="283"/>
    </location>
</feature>
<evidence type="ECO:0000313" key="9">
    <source>
        <dbReference type="EMBL" id="QUX31381.1"/>
    </source>
</evidence>
<evidence type="ECO:0000256" key="3">
    <source>
        <dbReference type="ARBA" id="ARBA00022448"/>
    </source>
</evidence>
<reference evidence="10" key="1">
    <citation type="submission" date="2021-05" db="EMBL/GenBank/DDBJ databases">
        <title>Direct Submission.</title>
        <authorList>
            <person name="Li K."/>
            <person name="Gao J."/>
        </authorList>
    </citation>
    <scope>NUCLEOTIDE SEQUENCE [LARGE SCALE GENOMIC DNA]</scope>
    <source>
        <strain evidence="10">HDS12</strain>
    </source>
</reference>
<evidence type="ECO:0000256" key="1">
    <source>
        <dbReference type="ARBA" id="ARBA00004651"/>
    </source>
</evidence>
<proteinExistence type="inferred from homology"/>
<dbReference type="SUPFAM" id="SSF81345">
    <property type="entry name" value="ABC transporter involved in vitamin B12 uptake, BtuC"/>
    <property type="match status" value="1"/>
</dbReference>
<feature type="transmembrane region" description="Helical" evidence="8">
    <location>
        <begin position="124"/>
        <end position="155"/>
    </location>
</feature>
<feature type="transmembrane region" description="Helical" evidence="8">
    <location>
        <begin position="327"/>
        <end position="344"/>
    </location>
</feature>
<evidence type="ECO:0000256" key="5">
    <source>
        <dbReference type="ARBA" id="ARBA00022692"/>
    </source>
</evidence>
<dbReference type="Proteomes" id="UP000678016">
    <property type="component" value="Chromosome"/>
</dbReference>
<dbReference type="InterPro" id="IPR000522">
    <property type="entry name" value="ABC_transptr_permease_BtuC"/>
</dbReference>
<sequence>MTARSGLLGPRTGVARLGGLSVRVYWPSVLLGALLTALAAAVALVSLTLGDFELAVGEVVDALTGRAGVMVTHVVVQMRLPRVLTALGVGAALALSGALLQRLARNPLASPDVIGVSAGATTGAVLAIVVFGGTAAAIAASALAGSVATAFLLYLLAHRRGVSGQRLVLVGIAVTAMLGAVTSYLLTRTELTTAQRAVLWLTGSLANRGWPHVVTVAVALAVLAPTAFVLARQLSLLQLGEDAATALGGRVRLARGALLFTSAALAAAATAVAGPVAFVALVAPQIVRRLLGGRALGLLPCAACGALLAAGADLVARTAFGGSELPVGVVTGVLGAPFLLYLLARGEGAGRGR</sequence>
<dbReference type="EMBL" id="CP074132">
    <property type="protein sequence ID" value="QUX31381.1"/>
    <property type="molecule type" value="Genomic_DNA"/>
</dbReference>
<keyword evidence="6 8" id="KW-1133">Transmembrane helix</keyword>
<keyword evidence="4" id="KW-1003">Cell membrane</keyword>
<gene>
    <name evidence="9" type="ORF">KGD83_13335</name>
</gene>
<feature type="transmembrane region" description="Helical" evidence="8">
    <location>
        <begin position="167"/>
        <end position="186"/>
    </location>
</feature>
<feature type="transmembrane region" description="Helical" evidence="8">
    <location>
        <begin position="295"/>
        <end position="315"/>
    </location>
</feature>
<evidence type="ECO:0000256" key="4">
    <source>
        <dbReference type="ARBA" id="ARBA00022475"/>
    </source>
</evidence>
<dbReference type="RefSeq" id="WP_212644067.1">
    <property type="nucleotide sequence ID" value="NZ_CP074132.1"/>
</dbReference>
<feature type="transmembrane region" description="Helical" evidence="8">
    <location>
        <begin position="24"/>
        <end position="45"/>
    </location>
</feature>
<comment type="subcellular location">
    <subcellularLocation>
        <location evidence="1">Cell membrane</location>
        <topology evidence="1">Multi-pass membrane protein</topology>
    </subcellularLocation>
</comment>
<feature type="transmembrane region" description="Helical" evidence="8">
    <location>
        <begin position="209"/>
        <end position="231"/>
    </location>
</feature>
<protein>
    <submittedName>
        <fullName evidence="9">Iron chelate uptake ABC transporter family permease subunit</fullName>
    </submittedName>
</protein>
<dbReference type="CDD" id="cd06550">
    <property type="entry name" value="TM_ABC_iron-siderophores_like"/>
    <property type="match status" value="1"/>
</dbReference>
<dbReference type="InterPro" id="IPR037294">
    <property type="entry name" value="ABC_BtuC-like"/>
</dbReference>
<evidence type="ECO:0000313" key="10">
    <source>
        <dbReference type="Proteomes" id="UP000678016"/>
    </source>
</evidence>
<dbReference type="Gene3D" id="1.10.3470.10">
    <property type="entry name" value="ABC transporter involved in vitamin B12 uptake, BtuC"/>
    <property type="match status" value="1"/>
</dbReference>